<evidence type="ECO:0000256" key="3">
    <source>
        <dbReference type="SAM" id="MobiDB-lite"/>
    </source>
</evidence>
<dbReference type="OrthoDB" id="9794208at2"/>
<dbReference type="STRING" id="251229.Chro_0968"/>
<dbReference type="AlphaFoldDB" id="K9TUI8"/>
<name>K9TUI8_CHRTP</name>
<dbReference type="Proteomes" id="UP000010384">
    <property type="component" value="Chromosome"/>
</dbReference>
<dbReference type="EMBL" id="CP003597">
    <property type="protein sequence ID" value="AFY86502.1"/>
    <property type="molecule type" value="Genomic_DNA"/>
</dbReference>
<gene>
    <name evidence="4" type="ORF">Chro_0968</name>
</gene>
<keyword evidence="1" id="KW-0489">Methyltransferase</keyword>
<dbReference type="KEGG" id="cthe:Chro_0968"/>
<accession>K9TUI8</accession>
<dbReference type="RefSeq" id="WP_015153051.1">
    <property type="nucleotide sequence ID" value="NC_019695.1"/>
</dbReference>
<dbReference type="InParanoid" id="K9TUI8"/>
<dbReference type="GO" id="GO:0032259">
    <property type="term" value="P:methylation"/>
    <property type="evidence" value="ECO:0007669"/>
    <property type="project" value="UniProtKB-KW"/>
</dbReference>
<keyword evidence="2" id="KW-0808">Transferase</keyword>
<organism evidence="4 5">
    <name type="scientific">Chroococcidiopsis thermalis (strain PCC 7203)</name>
    <dbReference type="NCBI Taxonomy" id="251229"/>
    <lineage>
        <taxon>Bacteria</taxon>
        <taxon>Bacillati</taxon>
        <taxon>Cyanobacteriota</taxon>
        <taxon>Cyanophyceae</taxon>
        <taxon>Chroococcidiopsidales</taxon>
        <taxon>Chroococcidiopsidaceae</taxon>
        <taxon>Chroococcidiopsis</taxon>
    </lineage>
</organism>
<proteinExistence type="predicted"/>
<protein>
    <recommendedName>
        <fullName evidence="6">Class I SAM-dependent methyltransferase</fullName>
    </recommendedName>
</protein>
<dbReference type="Pfam" id="PF02636">
    <property type="entry name" value="Methyltransf_28"/>
    <property type="match status" value="1"/>
</dbReference>
<feature type="region of interest" description="Disordered" evidence="3">
    <location>
        <begin position="138"/>
        <end position="191"/>
    </location>
</feature>
<dbReference type="GO" id="GO:0035243">
    <property type="term" value="F:protein-arginine omega-N symmetric methyltransferase activity"/>
    <property type="evidence" value="ECO:0007669"/>
    <property type="project" value="TreeGrafter"/>
</dbReference>
<dbReference type="PANTHER" id="PTHR12049:SF7">
    <property type="entry name" value="PROTEIN ARGININE METHYLTRANSFERASE NDUFAF7, MITOCHONDRIAL"/>
    <property type="match status" value="1"/>
</dbReference>
<dbReference type="HOGENOM" id="CLU_024840_1_1_3"/>
<reference evidence="4 5" key="1">
    <citation type="submission" date="2012-06" db="EMBL/GenBank/DDBJ databases">
        <title>Finished chromosome of genome of Chroococcidiopsis thermalis PCC 7203.</title>
        <authorList>
            <consortium name="US DOE Joint Genome Institute"/>
            <person name="Gugger M."/>
            <person name="Coursin T."/>
            <person name="Rippka R."/>
            <person name="Tandeau De Marsac N."/>
            <person name="Huntemann M."/>
            <person name="Wei C.-L."/>
            <person name="Han J."/>
            <person name="Detter J.C."/>
            <person name="Han C."/>
            <person name="Tapia R."/>
            <person name="Davenport K."/>
            <person name="Daligault H."/>
            <person name="Erkkila T."/>
            <person name="Gu W."/>
            <person name="Munk A.C.C."/>
            <person name="Teshima H."/>
            <person name="Xu Y."/>
            <person name="Chain P."/>
            <person name="Chen A."/>
            <person name="Krypides N."/>
            <person name="Mavromatis K."/>
            <person name="Markowitz V."/>
            <person name="Szeto E."/>
            <person name="Ivanova N."/>
            <person name="Mikhailova N."/>
            <person name="Ovchinnikova G."/>
            <person name="Pagani I."/>
            <person name="Pati A."/>
            <person name="Goodwin L."/>
            <person name="Peters L."/>
            <person name="Pitluck S."/>
            <person name="Woyke T."/>
            <person name="Kerfeld C."/>
        </authorList>
    </citation>
    <scope>NUCLEOTIDE SEQUENCE [LARGE SCALE GENOMIC DNA]</scope>
    <source>
        <strain evidence="4 5">PCC 7203</strain>
    </source>
</reference>
<feature type="region of interest" description="Disordered" evidence="3">
    <location>
        <begin position="247"/>
        <end position="268"/>
    </location>
</feature>
<dbReference type="Gene3D" id="3.40.50.12710">
    <property type="match status" value="1"/>
</dbReference>
<dbReference type="InterPro" id="IPR038375">
    <property type="entry name" value="NDUFAF7_sf"/>
</dbReference>
<evidence type="ECO:0000256" key="2">
    <source>
        <dbReference type="ARBA" id="ARBA00022679"/>
    </source>
</evidence>
<evidence type="ECO:0008006" key="6">
    <source>
        <dbReference type="Google" id="ProtNLM"/>
    </source>
</evidence>
<evidence type="ECO:0000313" key="5">
    <source>
        <dbReference type="Proteomes" id="UP000010384"/>
    </source>
</evidence>
<evidence type="ECO:0000256" key="1">
    <source>
        <dbReference type="ARBA" id="ARBA00022603"/>
    </source>
</evidence>
<dbReference type="PANTHER" id="PTHR12049">
    <property type="entry name" value="PROTEIN ARGININE METHYLTRANSFERASE NDUFAF7, MITOCHONDRIAL"/>
    <property type="match status" value="1"/>
</dbReference>
<dbReference type="SUPFAM" id="SSF53335">
    <property type="entry name" value="S-adenosyl-L-methionine-dependent methyltransferases"/>
    <property type="match status" value="1"/>
</dbReference>
<dbReference type="PATRIC" id="fig|251229.3.peg.1148"/>
<dbReference type="InterPro" id="IPR003788">
    <property type="entry name" value="NDUFAF7"/>
</dbReference>
<keyword evidence="5" id="KW-1185">Reference proteome</keyword>
<evidence type="ECO:0000313" key="4">
    <source>
        <dbReference type="EMBL" id="AFY86502.1"/>
    </source>
</evidence>
<dbReference type="eggNOG" id="COG1565">
    <property type="taxonomic scope" value="Bacteria"/>
</dbReference>
<dbReference type="InterPro" id="IPR029063">
    <property type="entry name" value="SAM-dependent_MTases_sf"/>
</dbReference>
<sequence length="462" mass="50963">MTDDSNLELKQAIRRAIASSSQQRITFAEYMELALYHPTCGYYTTKAVQMGKQGDFFTSTHLGADFGELLAEQFVQMWQILGKPQPFTLVEMGAGQGFLVLDLLKYVQLNYPEFFAVLDYIIVEQSPALRELQQQTIPPTPLEKGGKTIPPTPLEKGGKTIPPTPLEKGGKTIPPTPLEKGGNVLSTTPFLRGSPPAGGSIRWCSLEEIPDNSIAGCFFSNELIDALPVHQIAIERGVLREVYVGQGKQGGQGSSNSSHQPLATSHSPFTEITEKLSTPRLQEYFDLVGIDITSSTYPDGYRSEVNLAALDWLQAVAQKLQRGYVLTIDYGYPASRYYNPARSQGTLQCYYQHHHHNDPYINIGQQDITAHVDFTALQRWGDRCGLPTVGFTQQGLFLMALGLGDRIAALSQTTSQSLQQVLWRRDALHQLLDPMGLGGFGVLIQSRGLTETEVAQPLMGLK</sequence>